<dbReference type="Proteomes" id="UP000030161">
    <property type="component" value="Unassembled WGS sequence"/>
</dbReference>
<dbReference type="PANTHER" id="PTHR43570:SF16">
    <property type="entry name" value="ALDEHYDE DEHYDROGENASE TYPE III, ISOFORM Q"/>
    <property type="match status" value="1"/>
</dbReference>
<gene>
    <name evidence="8" type="ORF">MG3_05165</name>
</gene>
<dbReference type="CDD" id="cd07135">
    <property type="entry name" value="ALDH_F14-YMR110C"/>
    <property type="match status" value="1"/>
</dbReference>
<dbReference type="PROSITE" id="PS00070">
    <property type="entry name" value="ALDEHYDE_DEHYDR_CYS"/>
    <property type="match status" value="1"/>
</dbReference>
<evidence type="ECO:0000256" key="2">
    <source>
        <dbReference type="ARBA" id="ARBA00023002"/>
    </source>
</evidence>
<feature type="compositionally biased region" description="Basic residues" evidence="6">
    <location>
        <begin position="1"/>
        <end position="11"/>
    </location>
</feature>
<sequence>MSKPSAIKKSKASAIKPSANSKSKTPKIETPKLQQVETRLEGEVPTTKVSIKRNSITTESVKASEDKSTPQSTNTPAAAVAKSNPNTNAEPAKIPNEKSLKTESPSSQKQNGATTTKEKSDVSLETKSTSSTTVSNNNSVLQYTELSEIPIGVERITKAFHSGKTHSLQFRLKQLRNLYFTMKDNQEALCDALQKDFHRLPSETRNYEFATGLNELVFIMSQLHKWSKPQPVDELPLNLSLNPVYIERIPLGTILVIAAFNYPFFVSISPIVGAIASGNTVALKPSELTPRFSKLFTDLLSKALDPEIFFVVNGAIPETTCLLEQKFDKIVYTGSGLVGTIIAKKAAETLTPVILELGGKSPAFVLDDISDKDLATVARRIAWGRFVNAGQTCIGVDYVLVAKSKHDKFISALQEVIEKEFFQDVDKTRNFTHMIHDRAFEKMESILNTTSGNVIIGGKLDHGTRYVGPTVIDNVTWTDSSMKDEIFGPILPILTYTDLEKSCREIIANHDTPLAQYIFTSGPTSRQYNSQINTITTLVRSGGLVINDVLMHIALHNAPFGGVGTSGNGAYHGEFSYRAFTHERTVLEQHLWNDWVLKSRYPPYANKKDKLIASSQQKYGGRVWFNREGNVRIGGPPLLFSAWNNALGVAELVRDFIGAGL</sequence>
<evidence type="ECO:0000313" key="8">
    <source>
        <dbReference type="EMBL" id="KGR05170.1"/>
    </source>
</evidence>
<dbReference type="GO" id="GO:0006081">
    <property type="term" value="P:aldehyde metabolic process"/>
    <property type="evidence" value="ECO:0007669"/>
    <property type="project" value="InterPro"/>
</dbReference>
<dbReference type="SUPFAM" id="SSF53720">
    <property type="entry name" value="ALDH-like"/>
    <property type="match status" value="1"/>
</dbReference>
<keyword evidence="3" id="KW-0520">NAD</keyword>
<keyword evidence="2 5" id="KW-0560">Oxidoreductase</keyword>
<dbReference type="InterPro" id="IPR016160">
    <property type="entry name" value="Ald_DH_CS_CYS"/>
</dbReference>
<dbReference type="AlphaFoldDB" id="A0AB34PLV3"/>
<dbReference type="GO" id="GO:0005737">
    <property type="term" value="C:cytoplasm"/>
    <property type="evidence" value="ECO:0007669"/>
    <property type="project" value="TreeGrafter"/>
</dbReference>
<comment type="similarity">
    <text evidence="1 5">Belongs to the aldehyde dehydrogenase family.</text>
</comment>
<evidence type="ECO:0000256" key="1">
    <source>
        <dbReference type="ARBA" id="ARBA00009986"/>
    </source>
</evidence>
<dbReference type="InterPro" id="IPR015590">
    <property type="entry name" value="Aldehyde_DH_dom"/>
</dbReference>
<comment type="caution">
    <text evidence="8">The sequence shown here is derived from an EMBL/GenBank/DDBJ whole genome shotgun (WGS) entry which is preliminary data.</text>
</comment>
<name>A0AB34PLV3_CANAX</name>
<dbReference type="InterPro" id="IPR016163">
    <property type="entry name" value="Ald_DH_C"/>
</dbReference>
<feature type="compositionally biased region" description="Polar residues" evidence="6">
    <location>
        <begin position="102"/>
        <end position="115"/>
    </location>
</feature>
<dbReference type="GO" id="GO:0004029">
    <property type="term" value="F:aldehyde dehydrogenase (NAD+) activity"/>
    <property type="evidence" value="ECO:0007669"/>
    <property type="project" value="TreeGrafter"/>
</dbReference>
<dbReference type="PROSITE" id="PS00687">
    <property type="entry name" value="ALDEHYDE_DEHYDR_GLU"/>
    <property type="match status" value="1"/>
</dbReference>
<dbReference type="Gene3D" id="3.40.605.10">
    <property type="entry name" value="Aldehyde Dehydrogenase, Chain A, domain 1"/>
    <property type="match status" value="1"/>
</dbReference>
<reference evidence="8 9" key="1">
    <citation type="submission" date="2013-12" db="EMBL/GenBank/DDBJ databases">
        <title>The Genome Sequence of Candida albicans P78048.</title>
        <authorList>
            <consortium name="The Broad Institute Genome Sequencing Platform"/>
            <consortium name="The Broad Institute Genome Sequencing Center for Infectious Disease"/>
            <person name="Cuomo C."/>
            <person name="Bennett R."/>
            <person name="Hirakawa M."/>
            <person name="Noverr M."/>
            <person name="Mitchell A."/>
            <person name="Young S.K."/>
            <person name="Zeng Q."/>
            <person name="Gargeya S."/>
            <person name="Fitzgerald M."/>
            <person name="Abouelleil A."/>
            <person name="Alvarado L."/>
            <person name="Berlin A.M."/>
            <person name="Chapman S.B."/>
            <person name="Dewar J."/>
            <person name="Goldberg J."/>
            <person name="Griggs A."/>
            <person name="Gujja S."/>
            <person name="Hansen M."/>
            <person name="Howarth C."/>
            <person name="Imamovic A."/>
            <person name="Larimer J."/>
            <person name="McCowan C."/>
            <person name="Murphy C."/>
            <person name="Pearson M."/>
            <person name="Priest M."/>
            <person name="Roberts A."/>
            <person name="Saif S."/>
            <person name="Shea T."/>
            <person name="Sykes S."/>
            <person name="Wortman J."/>
            <person name="Nusbaum C."/>
            <person name="Birren B."/>
        </authorList>
    </citation>
    <scope>NUCLEOTIDE SEQUENCE [LARGE SCALE GENOMIC DNA]</scope>
    <source>
        <strain evidence="8 9">P78048</strain>
    </source>
</reference>
<evidence type="ECO:0000256" key="6">
    <source>
        <dbReference type="SAM" id="MobiDB-lite"/>
    </source>
</evidence>
<feature type="compositionally biased region" description="Polar residues" evidence="6">
    <location>
        <begin position="47"/>
        <end position="61"/>
    </location>
</feature>
<evidence type="ECO:0000256" key="3">
    <source>
        <dbReference type="ARBA" id="ARBA00023027"/>
    </source>
</evidence>
<evidence type="ECO:0000313" key="9">
    <source>
        <dbReference type="Proteomes" id="UP000030161"/>
    </source>
</evidence>
<dbReference type="Gene3D" id="3.40.309.10">
    <property type="entry name" value="Aldehyde Dehydrogenase, Chain A, domain 2"/>
    <property type="match status" value="1"/>
</dbReference>
<dbReference type="InterPro" id="IPR016162">
    <property type="entry name" value="Ald_DH_N"/>
</dbReference>
<dbReference type="FunFam" id="3.40.309.10:FF:000025">
    <property type="entry name" value="Aldehyde dehydrogenase"/>
    <property type="match status" value="1"/>
</dbReference>
<dbReference type="EMBL" id="AJIX01000040">
    <property type="protein sequence ID" value="KGR05170.1"/>
    <property type="molecule type" value="Genomic_DNA"/>
</dbReference>
<evidence type="ECO:0000256" key="5">
    <source>
        <dbReference type="RuleBase" id="RU003345"/>
    </source>
</evidence>
<dbReference type="InterPro" id="IPR016161">
    <property type="entry name" value="Ald_DH/histidinol_DH"/>
</dbReference>
<dbReference type="Pfam" id="PF00171">
    <property type="entry name" value="Aldedh"/>
    <property type="match status" value="1"/>
</dbReference>
<evidence type="ECO:0000259" key="7">
    <source>
        <dbReference type="Pfam" id="PF00171"/>
    </source>
</evidence>
<accession>A0AB34PLV3</accession>
<proteinExistence type="inferred from homology"/>
<protein>
    <recommendedName>
        <fullName evidence="7">Aldehyde dehydrogenase domain-containing protein</fullName>
    </recommendedName>
</protein>
<organism evidence="8 9">
    <name type="scientific">Candida albicans P78048</name>
    <dbReference type="NCBI Taxonomy" id="1094989"/>
    <lineage>
        <taxon>Eukaryota</taxon>
        <taxon>Fungi</taxon>
        <taxon>Dikarya</taxon>
        <taxon>Ascomycota</taxon>
        <taxon>Saccharomycotina</taxon>
        <taxon>Pichiomycetes</taxon>
        <taxon>Debaryomycetaceae</taxon>
        <taxon>Candida/Lodderomyces clade</taxon>
        <taxon>Candida</taxon>
    </lineage>
</organism>
<dbReference type="InterPro" id="IPR029510">
    <property type="entry name" value="Ald_DH_CS_GLU"/>
</dbReference>
<feature type="compositionally biased region" description="Low complexity" evidence="6">
    <location>
        <begin position="12"/>
        <end position="23"/>
    </location>
</feature>
<evidence type="ECO:0000256" key="4">
    <source>
        <dbReference type="PROSITE-ProRule" id="PRU10007"/>
    </source>
</evidence>
<dbReference type="PANTHER" id="PTHR43570">
    <property type="entry name" value="ALDEHYDE DEHYDROGENASE"/>
    <property type="match status" value="1"/>
</dbReference>
<feature type="region of interest" description="Disordered" evidence="6">
    <location>
        <begin position="1"/>
        <end position="135"/>
    </location>
</feature>
<feature type="domain" description="Aldehyde dehydrogenase" evidence="7">
    <location>
        <begin position="153"/>
        <end position="586"/>
    </location>
</feature>
<dbReference type="FunFam" id="3.40.605.10:FF:000004">
    <property type="entry name" value="Aldehyde dehydrogenase"/>
    <property type="match status" value="1"/>
</dbReference>
<dbReference type="InterPro" id="IPR012394">
    <property type="entry name" value="Aldehyde_DH_NAD(P)"/>
</dbReference>
<feature type="active site" evidence="4">
    <location>
        <position position="356"/>
    </location>
</feature>